<sequence>MIFGYDFENEIFKQEDEVDSRYLNATAAGENGWENFEQLFSYLNYTTKYVVLRNPHELLEGFEHDKGDVDLLCEDRKKLMSLANGVPIWESDNFYHVTIGGEKVLFDVRERGECYLDERWIDNILNNASHNDVSFYFPK</sequence>
<gene>
    <name evidence="1" type="ORF">D1115_14110</name>
</gene>
<dbReference type="RefSeq" id="WP_128811899.1">
    <property type="nucleotide sequence ID" value="NZ_CP032093.1"/>
</dbReference>
<accession>A0ABN5PLK3</accession>
<organism evidence="1 2">
    <name type="scientific">Vibrio alfacsensis</name>
    <dbReference type="NCBI Taxonomy" id="1074311"/>
    <lineage>
        <taxon>Bacteria</taxon>
        <taxon>Pseudomonadati</taxon>
        <taxon>Pseudomonadota</taxon>
        <taxon>Gammaproteobacteria</taxon>
        <taxon>Vibrionales</taxon>
        <taxon>Vibrionaceae</taxon>
        <taxon>Vibrio</taxon>
    </lineage>
</organism>
<dbReference type="Proteomes" id="UP000262832">
    <property type="component" value="Chromosome I"/>
</dbReference>
<name>A0ABN5PLK3_9VIBR</name>
<evidence type="ECO:0000313" key="2">
    <source>
        <dbReference type="Proteomes" id="UP000262832"/>
    </source>
</evidence>
<evidence type="ECO:0000313" key="1">
    <source>
        <dbReference type="EMBL" id="AXY02110.1"/>
    </source>
</evidence>
<keyword evidence="2" id="KW-1185">Reference proteome</keyword>
<proteinExistence type="predicted"/>
<reference evidence="1 2" key="1">
    <citation type="submission" date="2018-08" db="EMBL/GenBank/DDBJ databases">
        <title>Genomic taxonomy of the Vibrionaceae family.</title>
        <authorList>
            <person name="Gomez-Gil B."/>
            <person name="Tanaka M."/>
            <person name="Sawabe T."/>
            <person name="Enciso-Ibarra K."/>
        </authorList>
    </citation>
    <scope>NUCLEOTIDE SEQUENCE [LARGE SCALE GENOMIC DNA]</scope>
    <source>
        <strain evidence="1 2">CAIM 1831</strain>
    </source>
</reference>
<protein>
    <submittedName>
        <fullName evidence="1">Uncharacterized protein</fullName>
    </submittedName>
</protein>
<dbReference type="EMBL" id="CP032093">
    <property type="protein sequence ID" value="AXY02110.1"/>
    <property type="molecule type" value="Genomic_DNA"/>
</dbReference>